<feature type="transmembrane region" description="Helical" evidence="1">
    <location>
        <begin position="80"/>
        <end position="101"/>
    </location>
</feature>
<organism evidence="2 3">
    <name type="scientific">Ornithinibacter aureus</name>
    <dbReference type="NCBI Taxonomy" id="622664"/>
    <lineage>
        <taxon>Bacteria</taxon>
        <taxon>Bacillati</taxon>
        <taxon>Actinomycetota</taxon>
        <taxon>Actinomycetes</taxon>
        <taxon>Micrococcales</taxon>
        <taxon>Intrasporangiaceae</taxon>
        <taxon>Ornithinibacter</taxon>
    </lineage>
</organism>
<sequence length="203" mass="21253">MQGSVADPGRVSTPRLPSLDANRERYPVGYILRMLDALRLWTARRWAVAATASVVTALVIALPTAMIPSPVFGREIPTTWWAWPVLAVTSVLSGLLFATYVREPGGQESGEASINRGGAAGGLLAFFAVGCPVCNKLALIVLGYTGALQWFAPVQPVLGVAAIGLLAWALRARLRGQLACALPAAPPNASAADLPTGKEPARS</sequence>
<evidence type="ECO:0000313" key="3">
    <source>
        <dbReference type="Proteomes" id="UP001500390"/>
    </source>
</evidence>
<protein>
    <recommendedName>
        <fullName evidence="4">Integral membrane protein</fullName>
    </recommendedName>
</protein>
<evidence type="ECO:0000256" key="1">
    <source>
        <dbReference type="SAM" id="Phobius"/>
    </source>
</evidence>
<evidence type="ECO:0008006" key="4">
    <source>
        <dbReference type="Google" id="ProtNLM"/>
    </source>
</evidence>
<reference evidence="3" key="1">
    <citation type="journal article" date="2019" name="Int. J. Syst. Evol. Microbiol.">
        <title>The Global Catalogue of Microorganisms (GCM) 10K type strain sequencing project: providing services to taxonomists for standard genome sequencing and annotation.</title>
        <authorList>
            <consortium name="The Broad Institute Genomics Platform"/>
            <consortium name="The Broad Institute Genome Sequencing Center for Infectious Disease"/>
            <person name="Wu L."/>
            <person name="Ma J."/>
        </authorList>
    </citation>
    <scope>NUCLEOTIDE SEQUENCE [LARGE SCALE GENOMIC DNA]</scope>
    <source>
        <strain evidence="3">JCM 17738</strain>
    </source>
</reference>
<comment type="caution">
    <text evidence="2">The sequence shown here is derived from an EMBL/GenBank/DDBJ whole genome shotgun (WGS) entry which is preliminary data.</text>
</comment>
<dbReference type="EMBL" id="BAABFX010000048">
    <property type="protein sequence ID" value="GAA4402631.1"/>
    <property type="molecule type" value="Genomic_DNA"/>
</dbReference>
<gene>
    <name evidence="2" type="ORF">GCM10023153_31870</name>
</gene>
<evidence type="ECO:0000313" key="2">
    <source>
        <dbReference type="EMBL" id="GAA4402631.1"/>
    </source>
</evidence>
<feature type="transmembrane region" description="Helical" evidence="1">
    <location>
        <begin position="150"/>
        <end position="170"/>
    </location>
</feature>
<keyword evidence="1" id="KW-1133">Transmembrane helix</keyword>
<name>A0ABP8KA84_9MICO</name>
<keyword evidence="1" id="KW-0812">Transmembrane</keyword>
<feature type="transmembrane region" description="Helical" evidence="1">
    <location>
        <begin position="122"/>
        <end position="144"/>
    </location>
</feature>
<keyword evidence="1" id="KW-0472">Membrane</keyword>
<accession>A0ABP8KA84</accession>
<dbReference type="Proteomes" id="UP001500390">
    <property type="component" value="Unassembled WGS sequence"/>
</dbReference>
<keyword evidence="3" id="KW-1185">Reference proteome</keyword>
<proteinExistence type="predicted"/>
<feature type="transmembrane region" description="Helical" evidence="1">
    <location>
        <begin position="46"/>
        <end position="68"/>
    </location>
</feature>